<evidence type="ECO:0000313" key="2">
    <source>
        <dbReference type="Proteomes" id="UP001500742"/>
    </source>
</evidence>
<name>A0ABP7QZ76_9SPHI</name>
<dbReference type="RefSeq" id="WP_259086855.1">
    <property type="nucleotide sequence ID" value="NZ_BAAAZC010000031.1"/>
</dbReference>
<accession>A0ABP7QZ76</accession>
<dbReference type="SUPFAM" id="SSF53474">
    <property type="entry name" value="alpha/beta-Hydrolases"/>
    <property type="match status" value="1"/>
</dbReference>
<evidence type="ECO:0000313" key="1">
    <source>
        <dbReference type="EMBL" id="GAA3989892.1"/>
    </source>
</evidence>
<gene>
    <name evidence="1" type="ORF">GCM10022210_49090</name>
</gene>
<protein>
    <recommendedName>
        <fullName evidence="3">Alpha/beta hydrolase</fullName>
    </recommendedName>
</protein>
<organism evidence="1 2">
    <name type="scientific">Mucilaginibacter dorajii</name>
    <dbReference type="NCBI Taxonomy" id="692994"/>
    <lineage>
        <taxon>Bacteria</taxon>
        <taxon>Pseudomonadati</taxon>
        <taxon>Bacteroidota</taxon>
        <taxon>Sphingobacteriia</taxon>
        <taxon>Sphingobacteriales</taxon>
        <taxon>Sphingobacteriaceae</taxon>
        <taxon>Mucilaginibacter</taxon>
    </lineage>
</organism>
<dbReference type="EMBL" id="BAAAZC010000031">
    <property type="protein sequence ID" value="GAA3989892.1"/>
    <property type="molecule type" value="Genomic_DNA"/>
</dbReference>
<comment type="caution">
    <text evidence="1">The sequence shown here is derived from an EMBL/GenBank/DDBJ whole genome shotgun (WGS) entry which is preliminary data.</text>
</comment>
<dbReference type="InterPro" id="IPR029058">
    <property type="entry name" value="AB_hydrolase_fold"/>
</dbReference>
<sequence>MPELSKLNYINVGPGGTFKPSGIAAYDTTPQDVDAIFSQLGDNQKHILLYFHGGLVNEQSGMNTAETVTPLLVAARVHPVSFIWETGFFETIEQNLGSIWGTTFFKKILEKVIKVAGSKLGIELPSIAGSRGVGTLSYDDIQRELQNEAPFQDYVVQTGSRSVNVISGNDRLLSDEIEVDVEQELLADPYFQSNPLDQLDDHSLAMIKKDHLINVPDAGSRGILSIAGLIKAAVTIIFKVVKRFIAKRDHDFYPTIVEEILREVYLADFGTWLWSDMKNKAEAMWETDNTVTDPLAQHAGGYFLKQLKIFAATHEKVTIDLVGHSAGAIVICHFIEAFNRLGIRAEIRNTVFLAPACRSDLFYEKVIKSGANIGRFRMFTMNDHYECLDYCVKYVYTHSLLYLISGILEPNEYDAYILGMQRYLSGTTPYDQDDTLKAVLEYMAGGTDRTVFAKTMGGAAAGLQCIAEHHGGFADPAVLAIGSIAYLLEN</sequence>
<proteinExistence type="predicted"/>
<reference evidence="2" key="1">
    <citation type="journal article" date="2019" name="Int. J. Syst. Evol. Microbiol.">
        <title>The Global Catalogue of Microorganisms (GCM) 10K type strain sequencing project: providing services to taxonomists for standard genome sequencing and annotation.</title>
        <authorList>
            <consortium name="The Broad Institute Genomics Platform"/>
            <consortium name="The Broad Institute Genome Sequencing Center for Infectious Disease"/>
            <person name="Wu L."/>
            <person name="Ma J."/>
        </authorList>
    </citation>
    <scope>NUCLEOTIDE SEQUENCE [LARGE SCALE GENOMIC DNA]</scope>
    <source>
        <strain evidence="2">JCM 16601</strain>
    </source>
</reference>
<evidence type="ECO:0008006" key="3">
    <source>
        <dbReference type="Google" id="ProtNLM"/>
    </source>
</evidence>
<dbReference type="Proteomes" id="UP001500742">
    <property type="component" value="Unassembled WGS sequence"/>
</dbReference>
<keyword evidence="2" id="KW-1185">Reference proteome</keyword>